<sequence length="307" mass="33705">MKPILIGSRASELALRQTSWVKEQLQQVTERPVEIQTFLTKGDRILNVTLSKVGGKGLFVKEIEEAILRGEVDFAVHSLKDMPAELPKGLVIGAVSRREDPRDCWIAKEGIPFSELPPGAKVGTSSLRRMAQIKRLRPDVQVVPLRGNLGTRLRKMMESDLDGILLAAAGLHRLGWQDKITEYLPPEQFIPAVGQGALGMECRLEDESVLSLLATVHDPDTFLCVQAERSFLHRLEGSCQVPIGAYARLDGGRICLTGFVASPEGERFLRASREGMEPDALGRALAEELLAAGAAEILQRVREEGGR</sequence>
<protein>
    <recommendedName>
        <fullName evidence="8">Porphobilinogen deaminase</fullName>
        <shortName evidence="8">PBG</shortName>
        <ecNumber evidence="8">2.5.1.61</ecNumber>
    </recommendedName>
    <alternativeName>
        <fullName evidence="8">Hydroxymethylbilane synthase</fullName>
        <shortName evidence="8">HMBS</shortName>
    </alternativeName>
    <alternativeName>
        <fullName evidence="8">Pre-uroporphyrinogen synthase</fullName>
    </alternativeName>
</protein>
<comment type="pathway">
    <text evidence="2">Porphyrin-containing compound metabolism; protoporphyrin-IX biosynthesis; coproporphyrinogen-III from 5-aminolevulinate: step 2/4.</text>
</comment>
<comment type="miscellaneous">
    <text evidence="8">The porphobilinogen subunits are added to the dipyrromethane group.</text>
</comment>
<dbReference type="GO" id="GO:0005737">
    <property type="term" value="C:cytoplasm"/>
    <property type="evidence" value="ECO:0007669"/>
    <property type="project" value="UniProtKB-UniRule"/>
</dbReference>
<dbReference type="PANTHER" id="PTHR11557:SF0">
    <property type="entry name" value="PORPHOBILINOGEN DEAMINASE"/>
    <property type="match status" value="1"/>
</dbReference>
<evidence type="ECO:0000256" key="7">
    <source>
        <dbReference type="ARBA" id="ARBA00048169"/>
    </source>
</evidence>
<dbReference type="SUPFAM" id="SSF53850">
    <property type="entry name" value="Periplasmic binding protein-like II"/>
    <property type="match status" value="1"/>
</dbReference>
<keyword evidence="6 8" id="KW-0627">Porphyrin biosynthesis</keyword>
<dbReference type="HAMAP" id="MF_00260">
    <property type="entry name" value="Porphobil_deam"/>
    <property type="match status" value="1"/>
</dbReference>
<dbReference type="PRINTS" id="PR00151">
    <property type="entry name" value="PORPHBDMNASE"/>
</dbReference>
<feature type="domain" description="Porphobilinogen deaminase C-terminal" evidence="10">
    <location>
        <begin position="222"/>
        <end position="290"/>
    </location>
</feature>
<keyword evidence="5 8" id="KW-0808">Transferase</keyword>
<dbReference type="PROSITE" id="PS00533">
    <property type="entry name" value="PORPHOBILINOGEN_DEAM"/>
    <property type="match status" value="1"/>
</dbReference>
<evidence type="ECO:0000313" key="12">
    <source>
        <dbReference type="Proteomes" id="UP000196475"/>
    </source>
</evidence>
<evidence type="ECO:0000256" key="3">
    <source>
        <dbReference type="ARBA" id="ARBA00005638"/>
    </source>
</evidence>
<proteinExistence type="inferred from homology"/>
<dbReference type="Pfam" id="PF01379">
    <property type="entry name" value="Porphobil_deam"/>
    <property type="match status" value="1"/>
</dbReference>
<dbReference type="GO" id="GO:0006782">
    <property type="term" value="P:protoporphyrinogen IX biosynthetic process"/>
    <property type="evidence" value="ECO:0007669"/>
    <property type="project" value="UniProtKB-UniRule"/>
</dbReference>
<dbReference type="Gene3D" id="3.40.190.10">
    <property type="entry name" value="Periplasmic binding protein-like II"/>
    <property type="match status" value="2"/>
</dbReference>
<dbReference type="NCBIfam" id="TIGR00212">
    <property type="entry name" value="hemC"/>
    <property type="match status" value="1"/>
</dbReference>
<dbReference type="Proteomes" id="UP000196475">
    <property type="component" value="Unassembled WGS sequence"/>
</dbReference>
<dbReference type="FunFam" id="3.40.190.10:FF:000005">
    <property type="entry name" value="Porphobilinogen deaminase"/>
    <property type="match status" value="1"/>
</dbReference>
<evidence type="ECO:0000256" key="4">
    <source>
        <dbReference type="ARBA" id="ARBA00011245"/>
    </source>
</evidence>
<evidence type="ECO:0000259" key="10">
    <source>
        <dbReference type="Pfam" id="PF03900"/>
    </source>
</evidence>
<evidence type="ECO:0000256" key="6">
    <source>
        <dbReference type="ARBA" id="ARBA00023244"/>
    </source>
</evidence>
<comment type="similarity">
    <text evidence="3 8">Belongs to the HMBS family.</text>
</comment>
<dbReference type="InterPro" id="IPR022417">
    <property type="entry name" value="Porphobilin_deaminase_N"/>
</dbReference>
<dbReference type="InterPro" id="IPR022418">
    <property type="entry name" value="Porphobilinogen_deaminase_C"/>
</dbReference>
<dbReference type="InterPro" id="IPR000860">
    <property type="entry name" value="HemC"/>
</dbReference>
<dbReference type="Pfam" id="PF03900">
    <property type="entry name" value="Porphobil_deamC"/>
    <property type="match status" value="1"/>
</dbReference>
<evidence type="ECO:0000256" key="5">
    <source>
        <dbReference type="ARBA" id="ARBA00022679"/>
    </source>
</evidence>
<dbReference type="GO" id="GO:0004418">
    <property type="term" value="F:hydroxymethylbilane synthase activity"/>
    <property type="evidence" value="ECO:0007669"/>
    <property type="project" value="UniProtKB-UniRule"/>
</dbReference>
<dbReference type="Gene3D" id="3.30.160.40">
    <property type="entry name" value="Porphobilinogen deaminase, C-terminal domain"/>
    <property type="match status" value="1"/>
</dbReference>
<comment type="cofactor">
    <cofactor evidence="8">
        <name>dipyrromethane</name>
        <dbReference type="ChEBI" id="CHEBI:60342"/>
    </cofactor>
    <text evidence="8">Binds 1 dipyrromethane group covalently.</text>
</comment>
<name>A0A1Y3PHQ8_9BACI</name>
<comment type="subunit">
    <text evidence="4 8">Monomer.</text>
</comment>
<evidence type="ECO:0000256" key="8">
    <source>
        <dbReference type="HAMAP-Rule" id="MF_00260"/>
    </source>
</evidence>
<dbReference type="AlphaFoldDB" id="A0A1Y3PHQ8"/>
<organism evidence="11 12">
    <name type="scientific">Bacillus thermozeamaize</name>
    <dbReference type="NCBI Taxonomy" id="230954"/>
    <lineage>
        <taxon>Bacteria</taxon>
        <taxon>Bacillati</taxon>
        <taxon>Bacillota</taxon>
        <taxon>Bacilli</taxon>
        <taxon>Bacillales</taxon>
        <taxon>Bacillaceae</taxon>
        <taxon>Bacillus</taxon>
    </lineage>
</organism>
<evidence type="ECO:0000313" key="11">
    <source>
        <dbReference type="EMBL" id="OUM85646.1"/>
    </source>
</evidence>
<dbReference type="PANTHER" id="PTHR11557">
    <property type="entry name" value="PORPHOBILINOGEN DEAMINASE"/>
    <property type="match status" value="1"/>
</dbReference>
<comment type="function">
    <text evidence="1 8">Tetrapolymerization of the monopyrrole PBG into the hydroxymethylbilane pre-uroporphyrinogen in several discrete steps.</text>
</comment>
<comment type="catalytic activity">
    <reaction evidence="7 8">
        <text>4 porphobilinogen + H2O = hydroxymethylbilane + 4 NH4(+)</text>
        <dbReference type="Rhea" id="RHEA:13185"/>
        <dbReference type="ChEBI" id="CHEBI:15377"/>
        <dbReference type="ChEBI" id="CHEBI:28938"/>
        <dbReference type="ChEBI" id="CHEBI:57845"/>
        <dbReference type="ChEBI" id="CHEBI:58126"/>
        <dbReference type="EC" id="2.5.1.61"/>
    </reaction>
</comment>
<gene>
    <name evidence="8" type="primary">hemC</name>
    <name evidence="11" type="ORF">BAA01_09225</name>
</gene>
<reference evidence="12" key="1">
    <citation type="submission" date="2016-06" db="EMBL/GenBank/DDBJ databases">
        <authorList>
            <person name="Nascimento L."/>
            <person name="Pereira R.V."/>
            <person name="Martins L.F."/>
            <person name="Quaggio R.B."/>
            <person name="Silva A.M."/>
            <person name="Setubal J.C."/>
        </authorList>
    </citation>
    <scope>NUCLEOTIDE SEQUENCE [LARGE SCALE GENOMIC DNA]</scope>
</reference>
<dbReference type="EC" id="2.5.1.61" evidence="8"/>
<evidence type="ECO:0000256" key="1">
    <source>
        <dbReference type="ARBA" id="ARBA00002869"/>
    </source>
</evidence>
<dbReference type="InterPro" id="IPR022419">
    <property type="entry name" value="Porphobilin_deaminase_cofac_BS"/>
</dbReference>
<dbReference type="EMBL" id="LZRT01000098">
    <property type="protein sequence ID" value="OUM85646.1"/>
    <property type="molecule type" value="Genomic_DNA"/>
</dbReference>
<dbReference type="InterPro" id="IPR036803">
    <property type="entry name" value="Porphobilinogen_deaminase_C_sf"/>
</dbReference>
<feature type="domain" description="Porphobilinogen deaminase N-terminal" evidence="9">
    <location>
        <begin position="4"/>
        <end position="209"/>
    </location>
</feature>
<evidence type="ECO:0000259" key="9">
    <source>
        <dbReference type="Pfam" id="PF01379"/>
    </source>
</evidence>
<dbReference type="SUPFAM" id="SSF54782">
    <property type="entry name" value="Porphobilinogen deaminase (hydroxymethylbilane synthase), C-terminal domain"/>
    <property type="match status" value="1"/>
</dbReference>
<accession>A0A1Y3PHQ8</accession>
<dbReference type="FunFam" id="3.40.190.10:FF:000004">
    <property type="entry name" value="Porphobilinogen deaminase"/>
    <property type="match status" value="1"/>
</dbReference>
<feature type="modified residue" description="S-(dipyrrolylmethanemethyl)cysteine" evidence="8">
    <location>
        <position position="239"/>
    </location>
</feature>
<comment type="caution">
    <text evidence="11">The sequence shown here is derived from an EMBL/GenBank/DDBJ whole genome shotgun (WGS) entry which is preliminary data.</text>
</comment>
<dbReference type="CDD" id="cd13646">
    <property type="entry name" value="PBP2_EcHMBS_like"/>
    <property type="match status" value="1"/>
</dbReference>
<evidence type="ECO:0000256" key="2">
    <source>
        <dbReference type="ARBA" id="ARBA00004735"/>
    </source>
</evidence>
<dbReference type="PIRSF" id="PIRSF001438">
    <property type="entry name" value="4pyrrol_synth_OHMeBilane_synth"/>
    <property type="match status" value="1"/>
</dbReference>